<feature type="active site" evidence="5">
    <location>
        <position position="36"/>
    </location>
</feature>
<dbReference type="InterPro" id="IPR001792">
    <property type="entry name" value="Acylphosphatase-like_dom"/>
</dbReference>
<proteinExistence type="inferred from homology"/>
<sequence>MPAARFIVSGRVQGVFYRASTREQALRLGLVGHAKNRLDGSVEVLASGAANALDALERWLQHGPPAAKVDVVSREDLPEQDLHGFHTG</sequence>
<name>A0ABQ3A596_9GAMM</name>
<comment type="catalytic activity">
    <reaction evidence="4 5">
        <text>an acyl phosphate + H2O = a carboxylate + phosphate + H(+)</text>
        <dbReference type="Rhea" id="RHEA:14965"/>
        <dbReference type="ChEBI" id="CHEBI:15377"/>
        <dbReference type="ChEBI" id="CHEBI:15378"/>
        <dbReference type="ChEBI" id="CHEBI:29067"/>
        <dbReference type="ChEBI" id="CHEBI:43474"/>
        <dbReference type="ChEBI" id="CHEBI:59918"/>
        <dbReference type="EC" id="3.6.1.7"/>
    </reaction>
</comment>
<dbReference type="PANTHER" id="PTHR47268">
    <property type="entry name" value="ACYLPHOSPHATASE"/>
    <property type="match status" value="1"/>
</dbReference>
<feature type="domain" description="Acylphosphatase-like" evidence="7">
    <location>
        <begin position="3"/>
        <end position="88"/>
    </location>
</feature>
<dbReference type="PROSITE" id="PS51160">
    <property type="entry name" value="ACYLPHOSPHATASE_3"/>
    <property type="match status" value="1"/>
</dbReference>
<protein>
    <recommendedName>
        <fullName evidence="3 5">acylphosphatase</fullName>
        <ecNumber evidence="2 5">3.6.1.7</ecNumber>
    </recommendedName>
</protein>
<reference evidence="9" key="1">
    <citation type="journal article" date="2019" name="Int. J. Syst. Evol. Microbiol.">
        <title>The Global Catalogue of Microorganisms (GCM) 10K type strain sequencing project: providing services to taxonomists for standard genome sequencing and annotation.</title>
        <authorList>
            <consortium name="The Broad Institute Genomics Platform"/>
            <consortium name="The Broad Institute Genome Sequencing Center for Infectious Disease"/>
            <person name="Wu L."/>
            <person name="Ma J."/>
        </authorList>
    </citation>
    <scope>NUCLEOTIDE SEQUENCE [LARGE SCALE GENOMIC DNA]</scope>
    <source>
        <strain evidence="9">KCTC 22232</strain>
    </source>
</reference>
<dbReference type="Pfam" id="PF00708">
    <property type="entry name" value="Acylphosphatase"/>
    <property type="match status" value="1"/>
</dbReference>
<evidence type="ECO:0000313" key="8">
    <source>
        <dbReference type="EMBL" id="GGY33199.1"/>
    </source>
</evidence>
<evidence type="ECO:0000256" key="3">
    <source>
        <dbReference type="ARBA" id="ARBA00015991"/>
    </source>
</evidence>
<evidence type="ECO:0000259" key="7">
    <source>
        <dbReference type="PROSITE" id="PS51160"/>
    </source>
</evidence>
<gene>
    <name evidence="8" type="primary">acyP</name>
    <name evidence="8" type="ORF">GCM10008098_28110</name>
</gene>
<dbReference type="InterPro" id="IPR036046">
    <property type="entry name" value="Acylphosphatase-like_dom_sf"/>
</dbReference>
<dbReference type="InterPro" id="IPR020456">
    <property type="entry name" value="Acylphosphatase"/>
</dbReference>
<evidence type="ECO:0000256" key="2">
    <source>
        <dbReference type="ARBA" id="ARBA00012150"/>
    </source>
</evidence>
<evidence type="ECO:0000256" key="6">
    <source>
        <dbReference type="RuleBase" id="RU004168"/>
    </source>
</evidence>
<dbReference type="PANTHER" id="PTHR47268:SF4">
    <property type="entry name" value="ACYLPHOSPHATASE"/>
    <property type="match status" value="1"/>
</dbReference>
<evidence type="ECO:0000313" key="9">
    <source>
        <dbReference type="Proteomes" id="UP000621898"/>
    </source>
</evidence>
<dbReference type="NCBIfam" id="NF011022">
    <property type="entry name" value="PRK14451.1"/>
    <property type="match status" value="1"/>
</dbReference>
<comment type="caution">
    <text evidence="8">The sequence shown here is derived from an EMBL/GenBank/DDBJ whole genome shotgun (WGS) entry which is preliminary data.</text>
</comment>
<dbReference type="SUPFAM" id="SSF54975">
    <property type="entry name" value="Acylphosphatase/BLUF domain-like"/>
    <property type="match status" value="1"/>
</dbReference>
<feature type="active site" evidence="5">
    <location>
        <position position="18"/>
    </location>
</feature>
<dbReference type="NCBIfam" id="NF011018">
    <property type="entry name" value="PRK14446.1"/>
    <property type="match status" value="1"/>
</dbReference>
<evidence type="ECO:0000256" key="1">
    <source>
        <dbReference type="ARBA" id="ARBA00005614"/>
    </source>
</evidence>
<dbReference type="Proteomes" id="UP000621898">
    <property type="component" value="Unassembled WGS sequence"/>
</dbReference>
<dbReference type="RefSeq" id="WP_189442123.1">
    <property type="nucleotide sequence ID" value="NZ_BMXT01000004.1"/>
</dbReference>
<organism evidence="8 9">
    <name type="scientific">Rhodanobacter panaciterrae</name>
    <dbReference type="NCBI Taxonomy" id="490572"/>
    <lineage>
        <taxon>Bacteria</taxon>
        <taxon>Pseudomonadati</taxon>
        <taxon>Pseudomonadota</taxon>
        <taxon>Gammaproteobacteria</taxon>
        <taxon>Lysobacterales</taxon>
        <taxon>Rhodanobacteraceae</taxon>
        <taxon>Rhodanobacter</taxon>
    </lineage>
</organism>
<evidence type="ECO:0000256" key="5">
    <source>
        <dbReference type="PROSITE-ProRule" id="PRU00520"/>
    </source>
</evidence>
<comment type="similarity">
    <text evidence="1 6">Belongs to the acylphosphatase family.</text>
</comment>
<evidence type="ECO:0000256" key="4">
    <source>
        <dbReference type="ARBA" id="ARBA00047645"/>
    </source>
</evidence>
<keyword evidence="5" id="KW-0378">Hydrolase</keyword>
<keyword evidence="9" id="KW-1185">Reference proteome</keyword>
<dbReference type="EC" id="3.6.1.7" evidence="2 5"/>
<accession>A0ABQ3A596</accession>
<dbReference type="Gene3D" id="3.30.70.100">
    <property type="match status" value="1"/>
</dbReference>
<dbReference type="EMBL" id="BMXT01000004">
    <property type="protein sequence ID" value="GGY33199.1"/>
    <property type="molecule type" value="Genomic_DNA"/>
</dbReference>